<dbReference type="CDD" id="cd00082">
    <property type="entry name" value="HisKA"/>
    <property type="match status" value="1"/>
</dbReference>
<dbReference type="InterPro" id="IPR000014">
    <property type="entry name" value="PAS"/>
</dbReference>
<sequence length="1000" mass="106940">MTASSAVNTPGAAQQGASAAPWVAGLALSLAVGALCYRVAAGAVEDDARRRFETVARLAQERVSNAIVSYTQVVRGLAALHTAGEGPLTRLRLHRYVKALDLPAQFPAIEAVSFIAYVPDARREAFVAGVRQDRSVDPRGYPDFDIRPAGRRPWYAVITWVEPAAQPNDRLGVDIAAQPHIAAVVARTRDEGSLGASGNPVRLQHPTPHTALGMREQLYLGGGLPATVQERRARYMGSIGIAFSVDELVRRALGPQGGQPVALSLYSETGPAGKTPSGTPLALDPGDRLLLGPDVRGQPTAAGRFTTLLPIDYAGTRWKAHFSADRAAMAAGTDRTLPLLAFGSGFGVSLLGFALFFNLYRSRRAALDQRLLLDSVLDNLDAYVYLKDSARRFRYVNAKIAALLGRPAAEIVGQRDLDVISAGNAEQNWERDRAVLEGGERHACQVELALPDGSVRQMWSVRVPLYPEGEMPAVLCISTDVTALHELKARADAANRAKSDFLSNMSHEIRTPMNSIIGMTHLALQAHPDPQLRGYLDKIYHSGQHLLGIINDILDFSKIEAGKLELATRGFMLERVMRNVEQQLGQAAAGKGLGFDIEIAPELMRPLRGDPLRLEQVLLNFAGNAVKFSEHGRILLRARLDHAFGPELLVRFEVQDKGIGIAPDKLAGLFTPFHQADPSATRRHGGTGLGLVISKQLAELMHGEVGVDSTPGQGSTFWFTARLALNLAPEEGGGAGAGLGAAHGARLDGCALLLVEDNVFNQQVGRELLQQAGAEVSVAGNGLEALKAMRRRRFDCVLMDVQMPVMDGLEATRRIRQDPQLAGTLVIAMTANAGVEDRARCLQAGMDEFLSKPVVPELLAATIARCLGRSAAPAPDVVTIPAPGAGAVDFDALARGVGGERDRMRKYAFLFLASARDALADIDAALATGDMATVGALAHRLKSSARAVGAGPFASLCEEIESQAARPAQARALAARLRAQLARVEREIGARLGARVHDQG</sequence>
<evidence type="ECO:0000256" key="3">
    <source>
        <dbReference type="ARBA" id="ARBA00012438"/>
    </source>
</evidence>
<feature type="domain" description="Response regulatory" evidence="16">
    <location>
        <begin position="751"/>
        <end position="867"/>
    </location>
</feature>
<comment type="catalytic activity">
    <reaction evidence="1">
        <text>ATP + protein L-histidine = ADP + protein N-phospho-L-histidine.</text>
        <dbReference type="EC" id="2.7.13.3"/>
    </reaction>
</comment>
<evidence type="ECO:0000256" key="9">
    <source>
        <dbReference type="ARBA" id="ARBA00022989"/>
    </source>
</evidence>
<dbReference type="Pfam" id="PF00512">
    <property type="entry name" value="HisKA"/>
    <property type="match status" value="1"/>
</dbReference>
<dbReference type="Pfam" id="PF01627">
    <property type="entry name" value="Hpt"/>
    <property type="match status" value="1"/>
</dbReference>
<feature type="domain" description="Histidine kinase" evidence="15">
    <location>
        <begin position="504"/>
        <end position="725"/>
    </location>
</feature>
<dbReference type="Gene3D" id="1.10.287.130">
    <property type="match status" value="1"/>
</dbReference>
<feature type="modified residue" description="Phosphohistidine" evidence="12">
    <location>
        <position position="939"/>
    </location>
</feature>
<evidence type="ECO:0000256" key="11">
    <source>
        <dbReference type="ARBA" id="ARBA00023136"/>
    </source>
</evidence>
<dbReference type="SUPFAM" id="SSF55874">
    <property type="entry name" value="ATPase domain of HSP90 chaperone/DNA topoisomerase II/histidine kinase"/>
    <property type="match status" value="1"/>
</dbReference>
<feature type="domain" description="HPt" evidence="19">
    <location>
        <begin position="900"/>
        <end position="991"/>
    </location>
</feature>
<evidence type="ECO:0000256" key="14">
    <source>
        <dbReference type="SAM" id="Phobius"/>
    </source>
</evidence>
<keyword evidence="8" id="KW-0067">ATP-binding</keyword>
<evidence type="ECO:0000256" key="6">
    <source>
        <dbReference type="ARBA" id="ARBA00022692"/>
    </source>
</evidence>
<evidence type="ECO:0000259" key="16">
    <source>
        <dbReference type="PROSITE" id="PS50110"/>
    </source>
</evidence>
<dbReference type="SUPFAM" id="SSF47384">
    <property type="entry name" value="Homodimeric domain of signal transducing histidine kinase"/>
    <property type="match status" value="1"/>
</dbReference>
<dbReference type="PROSITE" id="PS50894">
    <property type="entry name" value="HPT"/>
    <property type="match status" value="1"/>
</dbReference>
<dbReference type="EC" id="2.7.13.3" evidence="3"/>
<dbReference type="Gene3D" id="1.20.120.160">
    <property type="entry name" value="HPT domain"/>
    <property type="match status" value="1"/>
</dbReference>
<dbReference type="SMART" id="SM00388">
    <property type="entry name" value="HisKA"/>
    <property type="match status" value="1"/>
</dbReference>
<dbReference type="Gene3D" id="3.30.565.10">
    <property type="entry name" value="Histidine kinase-like ATPase, C-terminal domain"/>
    <property type="match status" value="1"/>
</dbReference>
<dbReference type="PROSITE" id="PS50109">
    <property type="entry name" value="HIS_KIN"/>
    <property type="match status" value="1"/>
</dbReference>
<dbReference type="PRINTS" id="PR00344">
    <property type="entry name" value="BCTRLSENSOR"/>
</dbReference>
<dbReference type="InterPro" id="IPR035965">
    <property type="entry name" value="PAS-like_dom_sf"/>
</dbReference>
<evidence type="ECO:0000313" key="21">
    <source>
        <dbReference type="Proteomes" id="UP001163336"/>
    </source>
</evidence>
<evidence type="ECO:0000259" key="18">
    <source>
        <dbReference type="PROSITE" id="PS50839"/>
    </source>
</evidence>
<keyword evidence="7" id="KW-0547">Nucleotide-binding</keyword>
<dbReference type="SUPFAM" id="SSF47226">
    <property type="entry name" value="Histidine-containing phosphotransfer domain, HPT domain"/>
    <property type="match status" value="1"/>
</dbReference>
<dbReference type="RefSeq" id="WP_281908604.1">
    <property type="nucleotide sequence ID" value="NZ_AP026966.1"/>
</dbReference>
<dbReference type="InterPro" id="IPR008207">
    <property type="entry name" value="Sig_transdc_His_kin_Hpt_dom"/>
</dbReference>
<evidence type="ECO:0000256" key="12">
    <source>
        <dbReference type="PROSITE-ProRule" id="PRU00110"/>
    </source>
</evidence>
<dbReference type="InterPro" id="IPR013656">
    <property type="entry name" value="PAS_4"/>
</dbReference>
<dbReference type="InterPro" id="IPR011006">
    <property type="entry name" value="CheY-like_superfamily"/>
</dbReference>
<dbReference type="InterPro" id="IPR042240">
    <property type="entry name" value="CHASE_sf"/>
</dbReference>
<dbReference type="SMART" id="SM01079">
    <property type="entry name" value="CHASE"/>
    <property type="match status" value="1"/>
</dbReference>
<keyword evidence="9 14" id="KW-1133">Transmembrane helix</keyword>
<dbReference type="Gene3D" id="3.40.50.2300">
    <property type="match status" value="1"/>
</dbReference>
<evidence type="ECO:0000256" key="8">
    <source>
        <dbReference type="ARBA" id="ARBA00022840"/>
    </source>
</evidence>
<keyword evidence="5 13" id="KW-0597">Phosphoprotein</keyword>
<evidence type="ECO:0000256" key="13">
    <source>
        <dbReference type="PROSITE-ProRule" id="PRU00169"/>
    </source>
</evidence>
<evidence type="ECO:0000259" key="19">
    <source>
        <dbReference type="PROSITE" id="PS50894"/>
    </source>
</evidence>
<evidence type="ECO:0000256" key="2">
    <source>
        <dbReference type="ARBA" id="ARBA00004651"/>
    </source>
</evidence>
<protein>
    <recommendedName>
        <fullName evidence="3">histidine kinase</fullName>
        <ecNumber evidence="3">2.7.13.3</ecNumber>
    </recommendedName>
</protein>
<dbReference type="SMART" id="SM00073">
    <property type="entry name" value="HPT"/>
    <property type="match status" value="1"/>
</dbReference>
<feature type="domain" description="CHASE" evidence="18">
    <location>
        <begin position="153"/>
        <end position="253"/>
    </location>
</feature>
<dbReference type="InterPro" id="IPR004358">
    <property type="entry name" value="Sig_transdc_His_kin-like_C"/>
</dbReference>
<dbReference type="Pfam" id="PF00072">
    <property type="entry name" value="Response_reg"/>
    <property type="match status" value="1"/>
</dbReference>
<evidence type="ECO:0000256" key="4">
    <source>
        <dbReference type="ARBA" id="ARBA00022475"/>
    </source>
</evidence>
<feature type="modified residue" description="4-aspartylphosphate" evidence="13">
    <location>
        <position position="800"/>
    </location>
</feature>
<dbReference type="EMBL" id="AP026966">
    <property type="protein sequence ID" value="BDT59758.1"/>
    <property type="molecule type" value="Genomic_DNA"/>
</dbReference>
<dbReference type="SMART" id="SM00448">
    <property type="entry name" value="REC"/>
    <property type="match status" value="1"/>
</dbReference>
<dbReference type="Pfam" id="PF08448">
    <property type="entry name" value="PAS_4"/>
    <property type="match status" value="1"/>
</dbReference>
<dbReference type="Gene3D" id="3.30.450.350">
    <property type="entry name" value="CHASE domain"/>
    <property type="match status" value="1"/>
</dbReference>
<feature type="transmembrane region" description="Helical" evidence="14">
    <location>
        <begin position="20"/>
        <end position="41"/>
    </location>
</feature>
<dbReference type="InterPro" id="IPR003661">
    <property type="entry name" value="HisK_dim/P_dom"/>
</dbReference>
<dbReference type="InterPro" id="IPR001789">
    <property type="entry name" value="Sig_transdc_resp-reg_receiver"/>
</dbReference>
<evidence type="ECO:0000259" key="17">
    <source>
        <dbReference type="PROSITE" id="PS50112"/>
    </source>
</evidence>
<dbReference type="SUPFAM" id="SSF52172">
    <property type="entry name" value="CheY-like"/>
    <property type="match status" value="1"/>
</dbReference>
<evidence type="ECO:0000256" key="5">
    <source>
        <dbReference type="ARBA" id="ARBA00022553"/>
    </source>
</evidence>
<dbReference type="Gene3D" id="3.30.450.20">
    <property type="entry name" value="PAS domain"/>
    <property type="match status" value="1"/>
</dbReference>
<dbReference type="InterPro" id="IPR036097">
    <property type="entry name" value="HisK_dim/P_sf"/>
</dbReference>
<dbReference type="SUPFAM" id="SSF55785">
    <property type="entry name" value="PYP-like sensor domain (PAS domain)"/>
    <property type="match status" value="1"/>
</dbReference>
<dbReference type="CDD" id="cd16922">
    <property type="entry name" value="HATPase_EvgS-ArcB-TorS-like"/>
    <property type="match status" value="1"/>
</dbReference>
<feature type="domain" description="PAS" evidence="17">
    <location>
        <begin position="369"/>
        <end position="439"/>
    </location>
</feature>
<name>A0ABN6TBZ3_9BURK</name>
<keyword evidence="4" id="KW-1003">Cell membrane</keyword>
<dbReference type="PROSITE" id="PS50839">
    <property type="entry name" value="CHASE"/>
    <property type="match status" value="1"/>
</dbReference>
<evidence type="ECO:0000259" key="15">
    <source>
        <dbReference type="PROSITE" id="PS50109"/>
    </source>
</evidence>
<dbReference type="InterPro" id="IPR006189">
    <property type="entry name" value="CHASE_dom"/>
</dbReference>
<proteinExistence type="predicted"/>
<dbReference type="SMART" id="SM00387">
    <property type="entry name" value="HATPase_c"/>
    <property type="match status" value="1"/>
</dbReference>
<dbReference type="PANTHER" id="PTHR45339:SF1">
    <property type="entry name" value="HYBRID SIGNAL TRANSDUCTION HISTIDINE KINASE J"/>
    <property type="match status" value="1"/>
</dbReference>
<dbReference type="PROSITE" id="PS50112">
    <property type="entry name" value="PAS"/>
    <property type="match status" value="1"/>
</dbReference>
<dbReference type="Pfam" id="PF02518">
    <property type="entry name" value="HATPase_c"/>
    <property type="match status" value="1"/>
</dbReference>
<dbReference type="PROSITE" id="PS50110">
    <property type="entry name" value="RESPONSE_REGULATORY"/>
    <property type="match status" value="1"/>
</dbReference>
<dbReference type="Proteomes" id="UP001163336">
    <property type="component" value="Chromosome"/>
</dbReference>
<dbReference type="PANTHER" id="PTHR45339">
    <property type="entry name" value="HYBRID SIGNAL TRANSDUCTION HISTIDINE KINASE J"/>
    <property type="match status" value="1"/>
</dbReference>
<keyword evidence="21" id="KW-1185">Reference proteome</keyword>
<organism evidence="20 21">
    <name type="scientific">Massilia varians</name>
    <dbReference type="NCBI Taxonomy" id="457921"/>
    <lineage>
        <taxon>Bacteria</taxon>
        <taxon>Pseudomonadati</taxon>
        <taxon>Pseudomonadota</taxon>
        <taxon>Betaproteobacteria</taxon>
        <taxon>Burkholderiales</taxon>
        <taxon>Oxalobacteraceae</taxon>
        <taxon>Telluria group</taxon>
        <taxon>Massilia</taxon>
    </lineage>
</organism>
<dbReference type="InterPro" id="IPR036641">
    <property type="entry name" value="HPT_dom_sf"/>
</dbReference>
<dbReference type="InterPro" id="IPR005467">
    <property type="entry name" value="His_kinase_dom"/>
</dbReference>
<keyword evidence="10" id="KW-0902">Two-component regulatory system</keyword>
<evidence type="ECO:0000256" key="7">
    <source>
        <dbReference type="ARBA" id="ARBA00022741"/>
    </source>
</evidence>
<feature type="transmembrane region" description="Helical" evidence="14">
    <location>
        <begin position="339"/>
        <end position="360"/>
    </location>
</feature>
<evidence type="ECO:0000256" key="1">
    <source>
        <dbReference type="ARBA" id="ARBA00000085"/>
    </source>
</evidence>
<dbReference type="SMART" id="SM00091">
    <property type="entry name" value="PAS"/>
    <property type="match status" value="1"/>
</dbReference>
<keyword evidence="11 14" id="KW-0472">Membrane</keyword>
<dbReference type="InterPro" id="IPR036890">
    <property type="entry name" value="HATPase_C_sf"/>
</dbReference>
<dbReference type="CDD" id="cd17546">
    <property type="entry name" value="REC_hyHK_CKI1_RcsC-like"/>
    <property type="match status" value="1"/>
</dbReference>
<accession>A0ABN6TBZ3</accession>
<reference evidence="20" key="1">
    <citation type="submission" date="2022-11" db="EMBL/GenBank/DDBJ databases">
        <title>Isolation and characterization of PLA-degrading bacterium Massilia sp. from Antarctic soil.</title>
        <authorList>
            <person name="Sato K."/>
            <person name="Gomez-Fuentes C."/>
            <person name="Ahmad S.A."/>
            <person name="Zulkharnain A."/>
        </authorList>
    </citation>
    <scope>NUCLEOTIDE SEQUENCE</scope>
    <source>
        <strain evidence="20">N-3</strain>
    </source>
</reference>
<gene>
    <name evidence="20" type="ORF">MasN3_32520</name>
</gene>
<comment type="subcellular location">
    <subcellularLocation>
        <location evidence="2">Cell membrane</location>
        <topology evidence="2">Multi-pass membrane protein</topology>
    </subcellularLocation>
</comment>
<dbReference type="CDD" id="cd00130">
    <property type="entry name" value="PAS"/>
    <property type="match status" value="1"/>
</dbReference>
<dbReference type="Pfam" id="PF03924">
    <property type="entry name" value="CHASE"/>
    <property type="match status" value="1"/>
</dbReference>
<dbReference type="InterPro" id="IPR003594">
    <property type="entry name" value="HATPase_dom"/>
</dbReference>
<evidence type="ECO:0000313" key="20">
    <source>
        <dbReference type="EMBL" id="BDT59758.1"/>
    </source>
</evidence>
<keyword evidence="6 14" id="KW-0812">Transmembrane</keyword>
<dbReference type="NCBIfam" id="TIGR00229">
    <property type="entry name" value="sensory_box"/>
    <property type="match status" value="1"/>
</dbReference>
<evidence type="ECO:0000256" key="10">
    <source>
        <dbReference type="ARBA" id="ARBA00023012"/>
    </source>
</evidence>